<dbReference type="InterPro" id="IPR044152">
    <property type="entry name" value="YqjM-like"/>
</dbReference>
<accession>A0A3B7MS28</accession>
<dbReference type="Gene3D" id="3.20.20.70">
    <property type="entry name" value="Aldolase class I"/>
    <property type="match status" value="1"/>
</dbReference>
<keyword evidence="4" id="KW-0521">NADP</keyword>
<dbReference type="CDD" id="cd02932">
    <property type="entry name" value="OYE_YqiM_FMN"/>
    <property type="match status" value="1"/>
</dbReference>
<dbReference type="SUPFAM" id="SSF51395">
    <property type="entry name" value="FMN-linked oxidoreductases"/>
    <property type="match status" value="1"/>
</dbReference>
<dbReference type="PANTHER" id="PTHR43303">
    <property type="entry name" value="NADPH DEHYDROGENASE C23G7.10C-RELATED"/>
    <property type="match status" value="1"/>
</dbReference>
<dbReference type="Pfam" id="PF00724">
    <property type="entry name" value="Oxidored_FMN"/>
    <property type="match status" value="1"/>
</dbReference>
<dbReference type="GO" id="GO:0050661">
    <property type="term" value="F:NADP binding"/>
    <property type="evidence" value="ECO:0007669"/>
    <property type="project" value="InterPro"/>
</dbReference>
<keyword evidence="5" id="KW-0560">Oxidoreductase</keyword>
<dbReference type="EMBL" id="CP032157">
    <property type="protein sequence ID" value="AXY76647.1"/>
    <property type="molecule type" value="Genomic_DNA"/>
</dbReference>
<evidence type="ECO:0000259" key="6">
    <source>
        <dbReference type="Pfam" id="PF00724"/>
    </source>
</evidence>
<dbReference type="RefSeq" id="WP_119052524.1">
    <property type="nucleotide sequence ID" value="NZ_CP032157.1"/>
</dbReference>
<evidence type="ECO:0000256" key="4">
    <source>
        <dbReference type="ARBA" id="ARBA00022857"/>
    </source>
</evidence>
<evidence type="ECO:0000256" key="1">
    <source>
        <dbReference type="ARBA" id="ARBA00001917"/>
    </source>
</evidence>
<organism evidence="7 8">
    <name type="scientific">Paraflavitalea soli</name>
    <dbReference type="NCBI Taxonomy" id="2315862"/>
    <lineage>
        <taxon>Bacteria</taxon>
        <taxon>Pseudomonadati</taxon>
        <taxon>Bacteroidota</taxon>
        <taxon>Chitinophagia</taxon>
        <taxon>Chitinophagales</taxon>
        <taxon>Chitinophagaceae</taxon>
        <taxon>Paraflavitalea</taxon>
    </lineage>
</organism>
<dbReference type="OrthoDB" id="9772736at2"/>
<dbReference type="PANTHER" id="PTHR43303:SF4">
    <property type="entry name" value="NADPH DEHYDROGENASE C23G7.10C-RELATED"/>
    <property type="match status" value="1"/>
</dbReference>
<dbReference type="GO" id="GO:0010181">
    <property type="term" value="F:FMN binding"/>
    <property type="evidence" value="ECO:0007669"/>
    <property type="project" value="InterPro"/>
</dbReference>
<dbReference type="KEGG" id="pseg:D3H65_22780"/>
<evidence type="ECO:0000313" key="7">
    <source>
        <dbReference type="EMBL" id="AXY76647.1"/>
    </source>
</evidence>
<sequence>MSTLFTQLTIKDITFRNRIVISPMCQYSSVEGFATDWHLVHLGSRAVGGAALIIQEATAVSPEGRISPDDLGIWKPEHLEKLKAITAFLREQGAVPGIQLAHAGRKASSQSPWKGGRHIPQQEGGWQTVAPSAIPFRSTDDTPIALDRAGIEKVIRDFTAAAFRAVQAGYQVLELHSAHGYLIHEFLSPLSNHRTDEYGGSFENRIRLLLQVLESVQTAWPANLPLLVRISATDWAEGGWNEIESVQLARILKSKGVDLIDCSSGGLIPGVTIPVGPGYQVRFAEQVKKEAPVLTGAVGMITTAQQAEEVLANGQADMIIIARQSLRDPYFPLHAARELGDHMDYWPSQYLRAKE</sequence>
<keyword evidence="2" id="KW-0285">Flavoprotein</keyword>
<evidence type="ECO:0000256" key="5">
    <source>
        <dbReference type="ARBA" id="ARBA00023002"/>
    </source>
</evidence>
<dbReference type="AlphaFoldDB" id="A0A3B7MS28"/>
<dbReference type="GO" id="GO:0003959">
    <property type="term" value="F:NADPH dehydrogenase activity"/>
    <property type="evidence" value="ECO:0007669"/>
    <property type="project" value="InterPro"/>
</dbReference>
<dbReference type="InterPro" id="IPR001155">
    <property type="entry name" value="OxRdtase_FMN_N"/>
</dbReference>
<comment type="cofactor">
    <cofactor evidence="1">
        <name>FMN</name>
        <dbReference type="ChEBI" id="CHEBI:58210"/>
    </cofactor>
</comment>
<protein>
    <submittedName>
        <fullName evidence="7">NADH:flavin oxidoreductase/NADH oxidase</fullName>
    </submittedName>
</protein>
<name>A0A3B7MS28_9BACT</name>
<proteinExistence type="predicted"/>
<keyword evidence="3" id="KW-0288">FMN</keyword>
<gene>
    <name evidence="7" type="ORF">D3H65_22780</name>
</gene>
<dbReference type="InterPro" id="IPR013785">
    <property type="entry name" value="Aldolase_TIM"/>
</dbReference>
<keyword evidence="8" id="KW-1185">Reference proteome</keyword>
<dbReference type="Proteomes" id="UP000263900">
    <property type="component" value="Chromosome"/>
</dbReference>
<feature type="domain" description="NADH:flavin oxidoreductase/NADH oxidase N-terminal" evidence="6">
    <location>
        <begin position="4"/>
        <end position="339"/>
    </location>
</feature>
<evidence type="ECO:0000256" key="3">
    <source>
        <dbReference type="ARBA" id="ARBA00022643"/>
    </source>
</evidence>
<reference evidence="7 8" key="1">
    <citation type="submission" date="2018-09" db="EMBL/GenBank/DDBJ databases">
        <title>Genome sequencing of strain 6GH32-13.</title>
        <authorList>
            <person name="Weon H.-Y."/>
            <person name="Heo J."/>
            <person name="Kwon S.-W."/>
        </authorList>
    </citation>
    <scope>NUCLEOTIDE SEQUENCE [LARGE SCALE GENOMIC DNA]</scope>
    <source>
        <strain evidence="7 8">5GH32-13</strain>
    </source>
</reference>
<evidence type="ECO:0000256" key="2">
    <source>
        <dbReference type="ARBA" id="ARBA00022630"/>
    </source>
</evidence>
<evidence type="ECO:0000313" key="8">
    <source>
        <dbReference type="Proteomes" id="UP000263900"/>
    </source>
</evidence>